<organism evidence="9 10">
    <name type="scientific">Orchesella dallaii</name>
    <dbReference type="NCBI Taxonomy" id="48710"/>
    <lineage>
        <taxon>Eukaryota</taxon>
        <taxon>Metazoa</taxon>
        <taxon>Ecdysozoa</taxon>
        <taxon>Arthropoda</taxon>
        <taxon>Hexapoda</taxon>
        <taxon>Collembola</taxon>
        <taxon>Entomobryomorpha</taxon>
        <taxon>Entomobryoidea</taxon>
        <taxon>Orchesellidae</taxon>
        <taxon>Orchesellinae</taxon>
        <taxon>Orchesella</taxon>
    </lineage>
</organism>
<keyword evidence="3 8" id="KW-0812">Transmembrane</keyword>
<dbReference type="PANTHER" id="PTHR42643">
    <property type="entry name" value="IONOTROPIC RECEPTOR 20A-RELATED"/>
    <property type="match status" value="1"/>
</dbReference>
<comment type="subcellular location">
    <subcellularLocation>
        <location evidence="1">Cell membrane</location>
        <topology evidence="1">Multi-pass membrane protein</topology>
    </subcellularLocation>
</comment>
<protein>
    <submittedName>
        <fullName evidence="9">Uncharacterized protein</fullName>
    </submittedName>
</protein>
<sequence length="510" mass="59753">MRQFILQSTSGKITKINVNSPIDKKTPVSHKSTAMLFEIKSNLEPHYIIYEWKRVNANWNFDISSRKSHAIQKDSGCDDMRKLFSEVTKYIIDVQTCITNIIYHRHNSSDPEIKALLNFLLLYGTISHAKVQRPYYVYRFGYHFTSHRFAYFLEHEKGNEINILSVFKPVPLMWWLLLLSVAVCLAILFKYFKVYNPPLVLFKIALEQSTKLNSMRFVGCVLVGLWLFACILIRNVYTSTIYSILTAKSLPDIPETLEDALENYTNFDIVYNWRVYLELIVQSKPMNSSEPVDDDLNLLWRRGQPLYKCNLRFNFEYKNFLEPLSQSSGILCFAHPAGTNPYFLEPYQPGGSWSNFILIYNTELYFNTMISIFGNRWRYDGLQHGFNVTMEGYLSSFQTIFSALAEDNLRDLEHSGILQRLVYEYSSLRTLLRLKTEVKRFRNKLKRGVNFYTALHQSNKLMSEFGRKRNGDMNSVQLESVLVAWVLYGLMLIVSYGIISFEVMHWQMQY</sequence>
<dbReference type="EMBL" id="CAXLJM020000030">
    <property type="protein sequence ID" value="CAL8098317.1"/>
    <property type="molecule type" value="Genomic_DNA"/>
</dbReference>
<keyword evidence="7" id="KW-0325">Glycoprotein</keyword>
<evidence type="ECO:0000256" key="2">
    <source>
        <dbReference type="ARBA" id="ARBA00022475"/>
    </source>
</evidence>
<reference evidence="9 10" key="1">
    <citation type="submission" date="2024-08" db="EMBL/GenBank/DDBJ databases">
        <authorList>
            <person name="Cucini C."/>
            <person name="Frati F."/>
        </authorList>
    </citation>
    <scope>NUCLEOTIDE SEQUENCE [LARGE SCALE GENOMIC DNA]</scope>
</reference>
<dbReference type="Proteomes" id="UP001642540">
    <property type="component" value="Unassembled WGS sequence"/>
</dbReference>
<comment type="caution">
    <text evidence="9">The sequence shown here is derived from an EMBL/GenBank/DDBJ whole genome shotgun (WGS) entry which is preliminary data.</text>
</comment>
<keyword evidence="6" id="KW-0675">Receptor</keyword>
<evidence type="ECO:0000256" key="8">
    <source>
        <dbReference type="SAM" id="Phobius"/>
    </source>
</evidence>
<keyword evidence="10" id="KW-1185">Reference proteome</keyword>
<name>A0ABP1QCK4_9HEXA</name>
<dbReference type="PANTHER" id="PTHR42643:SF24">
    <property type="entry name" value="IONOTROPIC RECEPTOR 60A"/>
    <property type="match status" value="1"/>
</dbReference>
<keyword evidence="5 8" id="KW-0472">Membrane</keyword>
<feature type="transmembrane region" description="Helical" evidence="8">
    <location>
        <begin position="172"/>
        <end position="192"/>
    </location>
</feature>
<evidence type="ECO:0000256" key="7">
    <source>
        <dbReference type="ARBA" id="ARBA00023180"/>
    </source>
</evidence>
<feature type="transmembrane region" description="Helical" evidence="8">
    <location>
        <begin position="213"/>
        <end position="237"/>
    </location>
</feature>
<accession>A0ABP1QCK4</accession>
<keyword evidence="2" id="KW-1003">Cell membrane</keyword>
<evidence type="ECO:0000313" key="9">
    <source>
        <dbReference type="EMBL" id="CAL8098317.1"/>
    </source>
</evidence>
<evidence type="ECO:0000313" key="10">
    <source>
        <dbReference type="Proteomes" id="UP001642540"/>
    </source>
</evidence>
<evidence type="ECO:0000256" key="3">
    <source>
        <dbReference type="ARBA" id="ARBA00022692"/>
    </source>
</evidence>
<keyword evidence="4 8" id="KW-1133">Transmembrane helix</keyword>
<dbReference type="InterPro" id="IPR052192">
    <property type="entry name" value="Insect_Ionotropic_Sensory_Rcpt"/>
</dbReference>
<gene>
    <name evidence="9" type="ORF">ODALV1_LOCUS9895</name>
</gene>
<evidence type="ECO:0000256" key="5">
    <source>
        <dbReference type="ARBA" id="ARBA00023136"/>
    </source>
</evidence>
<evidence type="ECO:0000256" key="4">
    <source>
        <dbReference type="ARBA" id="ARBA00022989"/>
    </source>
</evidence>
<evidence type="ECO:0000256" key="1">
    <source>
        <dbReference type="ARBA" id="ARBA00004651"/>
    </source>
</evidence>
<feature type="transmembrane region" description="Helical" evidence="8">
    <location>
        <begin position="482"/>
        <end position="504"/>
    </location>
</feature>
<evidence type="ECO:0000256" key="6">
    <source>
        <dbReference type="ARBA" id="ARBA00023170"/>
    </source>
</evidence>
<proteinExistence type="predicted"/>